<dbReference type="Pfam" id="PF09358">
    <property type="entry name" value="E1_UFD"/>
    <property type="match status" value="1"/>
</dbReference>
<evidence type="ECO:0000313" key="14">
    <source>
        <dbReference type="Proteomes" id="UP000291020"/>
    </source>
</evidence>
<dbReference type="InterPro" id="IPR045886">
    <property type="entry name" value="ThiF/MoeB/HesA"/>
</dbReference>
<dbReference type="InterPro" id="IPR018074">
    <property type="entry name" value="UBQ-activ_enz_E1_CS"/>
</dbReference>
<dbReference type="FunFam" id="3.40.50.720:FF:000015">
    <property type="entry name" value="Ubiquitin-activating enzyme E1 1"/>
    <property type="match status" value="1"/>
</dbReference>
<dbReference type="FunFam" id="1.10.10.2660:FF:000001">
    <property type="entry name" value="Ubiquitin-activating enzyme E1 1"/>
    <property type="match status" value="1"/>
</dbReference>
<dbReference type="PROSITE" id="PS00865">
    <property type="entry name" value="UBIQUITIN_ACTIVAT_2"/>
    <property type="match status" value="1"/>
</dbReference>
<dbReference type="Gene3D" id="1.10.10.2660">
    <property type="entry name" value="Ubiquitin-activating enzyme E1, SCCH domain"/>
    <property type="match status" value="1"/>
</dbReference>
<dbReference type="UniPathway" id="UPA00143"/>
<evidence type="ECO:0000259" key="12">
    <source>
        <dbReference type="SMART" id="SM00985"/>
    </source>
</evidence>
<dbReference type="InterPro" id="IPR042302">
    <property type="entry name" value="E1_FCCH_sf"/>
</dbReference>
<reference evidence="13" key="2">
    <citation type="submission" date="2025-08" db="UniProtKB">
        <authorList>
            <consortium name="Ensembl"/>
        </authorList>
    </citation>
    <scope>IDENTIFICATION</scope>
</reference>
<dbReference type="STRING" id="38772.ENSGAGP00000022169"/>
<evidence type="ECO:0000313" key="13">
    <source>
        <dbReference type="Ensembl" id="ENSGAGP00000022169.1"/>
    </source>
</evidence>
<comment type="catalytic activity">
    <reaction evidence="1">
        <text>ATP + ubiquitin + [E1 ubiquitin-activating enzyme]-L-cysteine = AMP + diphosphate + S-ubiquitinyl-[E1 ubiquitin-activating enzyme]-L-cysteine.</text>
        <dbReference type="EC" id="6.2.1.45"/>
    </reaction>
</comment>
<dbReference type="InterPro" id="IPR035985">
    <property type="entry name" value="Ubiquitin-activating_enz"/>
</dbReference>
<evidence type="ECO:0000256" key="11">
    <source>
        <dbReference type="RuleBase" id="RU000519"/>
    </source>
</evidence>
<dbReference type="NCBIfam" id="TIGR01408">
    <property type="entry name" value="Ube1"/>
    <property type="match status" value="1"/>
</dbReference>
<dbReference type="PANTHER" id="PTHR10953:SF4">
    <property type="entry name" value="UBIQUITIN-ACTIVATING ENZYME E1 C-TERMINAL DOMAIN-CONTAINING PROTEIN"/>
    <property type="match status" value="1"/>
</dbReference>
<organism evidence="13 14">
    <name type="scientific">Gopherus agassizii</name>
    <name type="common">Agassiz's desert tortoise</name>
    <dbReference type="NCBI Taxonomy" id="38772"/>
    <lineage>
        <taxon>Eukaryota</taxon>
        <taxon>Metazoa</taxon>
        <taxon>Chordata</taxon>
        <taxon>Craniata</taxon>
        <taxon>Vertebrata</taxon>
        <taxon>Euteleostomi</taxon>
        <taxon>Archelosauria</taxon>
        <taxon>Testudinata</taxon>
        <taxon>Testudines</taxon>
        <taxon>Cryptodira</taxon>
        <taxon>Durocryptodira</taxon>
        <taxon>Testudinoidea</taxon>
        <taxon>Testudinidae</taxon>
        <taxon>Gopherus</taxon>
    </lineage>
</organism>
<dbReference type="FunFam" id="3.10.290.60:FF:000002">
    <property type="entry name" value="Ubiquitin-like modifier-activating enzyme 1"/>
    <property type="match status" value="1"/>
</dbReference>
<evidence type="ECO:0000256" key="5">
    <source>
        <dbReference type="ARBA" id="ARBA00022598"/>
    </source>
</evidence>
<evidence type="ECO:0000256" key="10">
    <source>
        <dbReference type="PROSITE-ProRule" id="PRU10132"/>
    </source>
</evidence>
<evidence type="ECO:0000256" key="9">
    <source>
        <dbReference type="ARBA" id="ARBA00030371"/>
    </source>
</evidence>
<dbReference type="InterPro" id="IPR042449">
    <property type="entry name" value="Ub-E1_IAD_1"/>
</dbReference>
<feature type="active site" description="Glycyl thioester intermediate" evidence="10">
    <location>
        <position position="704"/>
    </location>
</feature>
<protein>
    <recommendedName>
        <fullName evidence="4">E1 ubiquitin-activating enzyme</fullName>
        <ecNumber evidence="4">6.2.1.45</ecNumber>
    </recommendedName>
    <alternativeName>
        <fullName evidence="9">Ubiquitin-activating enzyme E1</fullName>
    </alternativeName>
</protein>
<keyword evidence="8 11" id="KW-0067">ATP-binding</keyword>
<dbReference type="Pfam" id="PF00899">
    <property type="entry name" value="ThiF"/>
    <property type="match status" value="1"/>
</dbReference>
<comment type="pathway">
    <text evidence="2">Protein modification; protein ubiquitination.</text>
</comment>
<dbReference type="GO" id="GO:0019948">
    <property type="term" value="F:SUMO activating enzyme activity"/>
    <property type="evidence" value="ECO:0007669"/>
    <property type="project" value="TreeGrafter"/>
</dbReference>
<reference evidence="13" key="3">
    <citation type="submission" date="2025-09" db="UniProtKB">
        <authorList>
            <consortium name="Ensembl"/>
        </authorList>
    </citation>
    <scope>IDENTIFICATION</scope>
</reference>
<evidence type="ECO:0000256" key="6">
    <source>
        <dbReference type="ARBA" id="ARBA00022741"/>
    </source>
</evidence>
<proteinExistence type="inferred from homology"/>
<dbReference type="GO" id="GO:0016925">
    <property type="term" value="P:protein sumoylation"/>
    <property type="evidence" value="ECO:0007669"/>
    <property type="project" value="TreeGrafter"/>
</dbReference>
<dbReference type="InterPro" id="IPR038252">
    <property type="entry name" value="UBA_E1_C_sf"/>
</dbReference>
<dbReference type="EC" id="6.2.1.45" evidence="4"/>
<dbReference type="SUPFAM" id="SSF69572">
    <property type="entry name" value="Activating enzymes of the ubiquitin-like proteins"/>
    <property type="match status" value="2"/>
</dbReference>
<keyword evidence="6 11" id="KW-0547">Nucleotide-binding</keyword>
<dbReference type="InterPro" id="IPR018965">
    <property type="entry name" value="Ub-activating_enz_E1_C"/>
</dbReference>
<keyword evidence="14" id="KW-1185">Reference proteome</keyword>
<dbReference type="InterPro" id="IPR033127">
    <property type="entry name" value="UBQ-activ_enz_E1_Cys_AS"/>
</dbReference>
<evidence type="ECO:0000256" key="3">
    <source>
        <dbReference type="ARBA" id="ARBA00005673"/>
    </source>
</evidence>
<dbReference type="Pfam" id="PF10585">
    <property type="entry name" value="UBA_E1_SCCH"/>
    <property type="match status" value="1"/>
</dbReference>
<dbReference type="Gene3D" id="2.40.30.180">
    <property type="entry name" value="Ubiquitin-activating enzyme E1, FCCH domain"/>
    <property type="match status" value="1"/>
</dbReference>
<evidence type="ECO:0000256" key="1">
    <source>
        <dbReference type="ARBA" id="ARBA00000488"/>
    </source>
</evidence>
<evidence type="ECO:0000256" key="8">
    <source>
        <dbReference type="ARBA" id="ARBA00022840"/>
    </source>
</evidence>
<name>A0A452I3S2_9SAUR</name>
<dbReference type="GO" id="GO:0031510">
    <property type="term" value="C:SUMO activating enzyme complex"/>
    <property type="evidence" value="ECO:0007669"/>
    <property type="project" value="TreeGrafter"/>
</dbReference>
<evidence type="ECO:0000256" key="7">
    <source>
        <dbReference type="ARBA" id="ARBA00022786"/>
    </source>
</evidence>
<dbReference type="AlphaFoldDB" id="A0A452I3S2"/>
<reference evidence="14" key="1">
    <citation type="journal article" date="2017" name="PLoS ONE">
        <title>The Agassiz's desert tortoise genome provides a resource for the conservation of a threatened species.</title>
        <authorList>
            <person name="Tollis M."/>
            <person name="DeNardo D.F."/>
            <person name="Cornelius J.A."/>
            <person name="Dolby G.A."/>
            <person name="Edwards T."/>
            <person name="Henen B.T."/>
            <person name="Karl A.E."/>
            <person name="Murphy R.W."/>
            <person name="Kusumi K."/>
        </authorList>
    </citation>
    <scope>NUCLEOTIDE SEQUENCE [LARGE SCALE GENOMIC DNA]</scope>
</reference>
<dbReference type="InterPro" id="IPR032418">
    <property type="entry name" value="E1_FCCH"/>
</dbReference>
<dbReference type="GO" id="GO:0005524">
    <property type="term" value="F:ATP binding"/>
    <property type="evidence" value="ECO:0007669"/>
    <property type="project" value="UniProtKB-KW"/>
</dbReference>
<dbReference type="Pfam" id="PF16190">
    <property type="entry name" value="E1_FCCH"/>
    <property type="match status" value="1"/>
</dbReference>
<dbReference type="InterPro" id="IPR042063">
    <property type="entry name" value="Ubi_acti_E1_SCCH"/>
</dbReference>
<dbReference type="GO" id="GO:0004839">
    <property type="term" value="F:ubiquitin activating enzyme activity"/>
    <property type="evidence" value="ECO:0007669"/>
    <property type="project" value="UniProtKB-EC"/>
</dbReference>
<dbReference type="Ensembl" id="ENSGAGT00000025268.1">
    <property type="protein sequence ID" value="ENSGAGP00000022169.1"/>
    <property type="gene ID" value="ENSGAGG00000016282.1"/>
</dbReference>
<evidence type="ECO:0000256" key="4">
    <source>
        <dbReference type="ARBA" id="ARBA00012990"/>
    </source>
</evidence>
<dbReference type="Gene3D" id="3.50.50.80">
    <property type="entry name" value="Ubiquitin-activating enzyme E1, inactive adenylation domain, subdomain 1"/>
    <property type="match status" value="1"/>
</dbReference>
<sequence>MAKQSRGRLGAVQATCPARRCPRSAACLDLSRRRVRTAPLATPYRVTRAQRPPTAWLRMAVTSTSTRACTPGSCKYQQWVVPTPEQRNSRPGGAVLGGGSRVASVAKLGMGPGWLGCPVPRPASLRPPRRYVLGHEAMKRMQNASVLVSGLRGLGVEIAKNIILGGVKSVTLHDTEPAQWADLASQFYLREEDLGKNRAEVSQPRLAELNSYVPVSVHNGALTEEVLSPFQVVVLTNAPLEEQLRVGGVCHSKGIKMVVADTRGLFGQLFCDFGDEMVVTDTNGEQPLSAMISMITKGCPGEVTCLDEARHGFESGDFVSFTEVDGMEELNRCPPMEIKVLGPYTFSIGDTSSFSEYVRGGIVSQVKMPKKMSFKPLSVALAEPDFVVTDFGKFDRPAHLHLAFQALHDFQRQHQRLPRPRSEVDAAEVLALTQAVNQRAPPALKQEKLNEGLIKELAYQAAGDLAPVNAFIGGLAAQEVMKACSGKFMPIMQWLYFDALECLPEDSKEALTEEQCRPRNSRYDGQIAVFGADLQAKLGQQKYFLVGAGAIGCELLKNFALLGLACGDGGEVTVTDMDTIEKSNLNRQFLFRPWDVTKMKSDTAAAAVRQMNPNIHITSHQDRVGPDTERVYDDDFFEGLDGVANALDNVDARMYMDRRCVYYRKPLLESGTLGTKGNVQVVIPFLTESYSSSQDPPEKSIPICTLKNFPNAIEHTLQWARDEFEGLFKQPAESVNQYISDPKFMERTLKLPGTQPLEVLEAVNKSLVSERPRSWADCVGWACRHWHCQYSNNIRQLLHNFPPHQKTNSGTLFWSGPKRCPHPLTFDESNPLHMDYIVAAANLFAQTYGITGTRDVGAVAELLHQVQVPEFTPKSGVRIHISDQELQNANASVDDSRLEELKSSLPNPEDLQSFRMYPIDFEKDDDTNFHMDFIVAASNLRAENYDIPPADRHKSKLIAGKIIPAIATTTAAVVGLVCLELYKVVQGHKRLESYKNGFLNLALPFFGFSEPIACPRNKYYDIEWTLWDRFEVQGVQPSGEEMTLRQFLAYFKSEHRLEITMLSQGVSMLYSFFMPPAKLRERHDQPMTEIVTKVSKKKIGRHVKALVFELCCNDESECDIEVPYVRYTIR</sequence>
<feature type="domain" description="Ubiquitin-activating enzyme E1 C-terminal" evidence="12">
    <location>
        <begin position="994"/>
        <end position="1125"/>
    </location>
</feature>
<dbReference type="SMART" id="SM00985">
    <property type="entry name" value="UBA_e1_C"/>
    <property type="match status" value="1"/>
</dbReference>
<dbReference type="InterPro" id="IPR032420">
    <property type="entry name" value="E1_4HB"/>
</dbReference>
<dbReference type="Gene3D" id="3.40.50.720">
    <property type="entry name" value="NAD(P)-binding Rossmann-like Domain"/>
    <property type="match status" value="1"/>
</dbReference>
<dbReference type="CDD" id="cd01491">
    <property type="entry name" value="Ube1_repeat1"/>
    <property type="match status" value="1"/>
</dbReference>
<comment type="similarity">
    <text evidence="3 11">Belongs to the ubiquitin-activating E1 family.</text>
</comment>
<dbReference type="FunFam" id="2.40.30.180:FF:000001">
    <property type="entry name" value="ubiquitin-like modifier-activating enzyme 1"/>
    <property type="match status" value="1"/>
</dbReference>
<dbReference type="Gene3D" id="3.10.290.60">
    <property type="entry name" value="Ubiquitin-activating enzyme E1, UFD domain"/>
    <property type="match status" value="1"/>
</dbReference>
<dbReference type="PRINTS" id="PR01849">
    <property type="entry name" value="UBIQUITINACT"/>
</dbReference>
<dbReference type="InterPro" id="IPR000011">
    <property type="entry name" value="UBQ/SUMO-activ_enz_E1-like"/>
</dbReference>
<dbReference type="InterPro" id="IPR019572">
    <property type="entry name" value="UBA_E1_SCCH"/>
</dbReference>
<dbReference type="FunFam" id="3.40.50.12550:FF:000001">
    <property type="entry name" value="Ubiquitin-activating enzyme E1 1"/>
    <property type="match status" value="1"/>
</dbReference>
<accession>A0A452I3S2</accession>
<dbReference type="InterPro" id="IPR000594">
    <property type="entry name" value="ThiF_NAD_FAD-bd"/>
</dbReference>
<dbReference type="Gene3D" id="3.40.50.12550">
    <property type="entry name" value="Ubiquitin-activating enzyme E1, inactive adenylation domain, subdomain 2"/>
    <property type="match status" value="1"/>
</dbReference>
<dbReference type="CDD" id="cd01490">
    <property type="entry name" value="Ube1_repeat2"/>
    <property type="match status" value="1"/>
</dbReference>
<dbReference type="PANTHER" id="PTHR10953">
    <property type="entry name" value="UBIQUITIN-ACTIVATING ENZYME E1"/>
    <property type="match status" value="1"/>
</dbReference>
<dbReference type="Proteomes" id="UP000291020">
    <property type="component" value="Unassembled WGS sequence"/>
</dbReference>
<evidence type="ECO:0000256" key="2">
    <source>
        <dbReference type="ARBA" id="ARBA00004906"/>
    </source>
</evidence>
<keyword evidence="5 11" id="KW-0436">Ligase</keyword>
<dbReference type="GO" id="GO:0005737">
    <property type="term" value="C:cytoplasm"/>
    <property type="evidence" value="ECO:0007669"/>
    <property type="project" value="TreeGrafter"/>
</dbReference>
<dbReference type="FunFam" id="3.50.50.80:FF:000001">
    <property type="entry name" value="ubiquitin-like modifier-activating enzyme 1"/>
    <property type="match status" value="1"/>
</dbReference>
<dbReference type="InterPro" id="IPR018075">
    <property type="entry name" value="UBQ-activ_enz_E1"/>
</dbReference>
<dbReference type="Pfam" id="PF16191">
    <property type="entry name" value="E1_4HB"/>
    <property type="match status" value="1"/>
</dbReference>
<dbReference type="PROSITE" id="PS00536">
    <property type="entry name" value="UBIQUITIN_ACTIVAT_1"/>
    <property type="match status" value="1"/>
</dbReference>
<keyword evidence="7 11" id="KW-0833">Ubl conjugation pathway</keyword>